<evidence type="ECO:0000259" key="2">
    <source>
        <dbReference type="Pfam" id="PF00582"/>
    </source>
</evidence>
<dbReference type="Proteomes" id="UP000198397">
    <property type="component" value="Unassembled WGS sequence"/>
</dbReference>
<dbReference type="Gene3D" id="3.40.50.620">
    <property type="entry name" value="HUPs"/>
    <property type="match status" value="1"/>
</dbReference>
<evidence type="ECO:0000313" key="3">
    <source>
        <dbReference type="EMBL" id="SNR45586.1"/>
    </source>
</evidence>
<organism evidence="3 4">
    <name type="scientific">Halorubrum vacuolatum</name>
    <name type="common">Natronobacterium vacuolatum</name>
    <dbReference type="NCBI Taxonomy" id="63740"/>
    <lineage>
        <taxon>Archaea</taxon>
        <taxon>Methanobacteriati</taxon>
        <taxon>Methanobacteriota</taxon>
        <taxon>Stenosarchaea group</taxon>
        <taxon>Halobacteria</taxon>
        <taxon>Halobacteriales</taxon>
        <taxon>Haloferacaceae</taxon>
        <taxon>Halorubrum</taxon>
    </lineage>
</organism>
<dbReference type="EMBL" id="FZNQ01000007">
    <property type="protein sequence ID" value="SNR45586.1"/>
    <property type="molecule type" value="Genomic_DNA"/>
</dbReference>
<accession>A0A238WG62</accession>
<dbReference type="OrthoDB" id="281037at2157"/>
<feature type="domain" description="UspA" evidence="2">
    <location>
        <begin position="3"/>
        <end position="136"/>
    </location>
</feature>
<sequence length="143" mass="15123">MYHVLLPLDGDEDRALAQAKYVTAQPGAAEEIEAILLFVFTGGEEDTVPQELSQFKSATRVGSVRRATEHLEQAGVDVTVTDGSGEAADDIIATAQKHDVDEIVMGGRKRSPAGKAIFGSVTQSVIRSTDLPVVVTGSGTRAR</sequence>
<name>A0A238WG62_HALVU</name>
<reference evidence="3 4" key="1">
    <citation type="submission" date="2017-06" db="EMBL/GenBank/DDBJ databases">
        <authorList>
            <person name="Kim H.J."/>
            <person name="Triplett B.A."/>
        </authorList>
    </citation>
    <scope>NUCLEOTIDE SEQUENCE [LARGE SCALE GENOMIC DNA]</scope>
    <source>
        <strain evidence="3 4">DSM 8800</strain>
    </source>
</reference>
<dbReference type="SUPFAM" id="SSF52402">
    <property type="entry name" value="Adenine nucleotide alpha hydrolases-like"/>
    <property type="match status" value="1"/>
</dbReference>
<protein>
    <submittedName>
        <fullName evidence="3">Universal stress protein family protein</fullName>
    </submittedName>
</protein>
<dbReference type="AlphaFoldDB" id="A0A238WG62"/>
<dbReference type="PRINTS" id="PR01438">
    <property type="entry name" value="UNVRSLSTRESS"/>
</dbReference>
<dbReference type="RefSeq" id="WP_089384663.1">
    <property type="nucleotide sequence ID" value="NZ_FZNQ01000007.1"/>
</dbReference>
<dbReference type="PANTHER" id="PTHR46268">
    <property type="entry name" value="STRESS RESPONSE PROTEIN NHAX"/>
    <property type="match status" value="1"/>
</dbReference>
<dbReference type="InterPro" id="IPR006015">
    <property type="entry name" value="Universal_stress_UspA"/>
</dbReference>
<evidence type="ECO:0000313" key="4">
    <source>
        <dbReference type="Proteomes" id="UP000198397"/>
    </source>
</evidence>
<gene>
    <name evidence="3" type="ORF">SAMN06264855_107133</name>
</gene>
<dbReference type="Pfam" id="PF00582">
    <property type="entry name" value="Usp"/>
    <property type="match status" value="1"/>
</dbReference>
<evidence type="ECO:0000256" key="1">
    <source>
        <dbReference type="ARBA" id="ARBA00008791"/>
    </source>
</evidence>
<dbReference type="InterPro" id="IPR006016">
    <property type="entry name" value="UspA"/>
</dbReference>
<comment type="similarity">
    <text evidence="1">Belongs to the universal stress protein A family.</text>
</comment>
<dbReference type="InterPro" id="IPR014729">
    <property type="entry name" value="Rossmann-like_a/b/a_fold"/>
</dbReference>
<dbReference type="PANTHER" id="PTHR46268:SF6">
    <property type="entry name" value="UNIVERSAL STRESS PROTEIN UP12"/>
    <property type="match status" value="1"/>
</dbReference>
<proteinExistence type="inferred from homology"/>
<dbReference type="CDD" id="cd00293">
    <property type="entry name" value="USP-like"/>
    <property type="match status" value="1"/>
</dbReference>
<keyword evidence="4" id="KW-1185">Reference proteome</keyword>